<dbReference type="Proteomes" id="UP000037035">
    <property type="component" value="Unassembled WGS sequence"/>
</dbReference>
<keyword evidence="2" id="KW-1185">Reference proteome</keyword>
<dbReference type="VEuPathDB" id="FungiDB:VP01_628g2"/>
<organism evidence="1 2">
    <name type="scientific">Puccinia sorghi</name>
    <dbReference type="NCBI Taxonomy" id="27349"/>
    <lineage>
        <taxon>Eukaryota</taxon>
        <taxon>Fungi</taxon>
        <taxon>Dikarya</taxon>
        <taxon>Basidiomycota</taxon>
        <taxon>Pucciniomycotina</taxon>
        <taxon>Pucciniomycetes</taxon>
        <taxon>Pucciniales</taxon>
        <taxon>Pucciniaceae</taxon>
        <taxon>Puccinia</taxon>
    </lineage>
</organism>
<gene>
    <name evidence="1" type="ORF">VP01_628g2</name>
</gene>
<dbReference type="EMBL" id="LAVV01011596">
    <property type="protein sequence ID" value="KNZ47605.1"/>
    <property type="molecule type" value="Genomic_DNA"/>
</dbReference>
<evidence type="ECO:0000313" key="2">
    <source>
        <dbReference type="Proteomes" id="UP000037035"/>
    </source>
</evidence>
<proteinExistence type="predicted"/>
<name>A0A0L6UIG5_9BASI</name>
<dbReference type="AlphaFoldDB" id="A0A0L6UIG5"/>
<protein>
    <submittedName>
        <fullName evidence="1">Uncharacterized protein</fullName>
    </submittedName>
</protein>
<comment type="caution">
    <text evidence="1">The sequence shown here is derived from an EMBL/GenBank/DDBJ whole genome shotgun (WGS) entry which is preliminary data.</text>
</comment>
<accession>A0A0L6UIG5</accession>
<evidence type="ECO:0000313" key="1">
    <source>
        <dbReference type="EMBL" id="KNZ47605.1"/>
    </source>
</evidence>
<reference evidence="1 2" key="1">
    <citation type="submission" date="2015-08" db="EMBL/GenBank/DDBJ databases">
        <title>Next Generation Sequencing and Analysis of the Genome of Puccinia sorghi L Schw, the Causal Agent of Maize Common Rust.</title>
        <authorList>
            <person name="Rochi L."/>
            <person name="Burguener G."/>
            <person name="Darino M."/>
            <person name="Turjanski A."/>
            <person name="Kreff E."/>
            <person name="Dieguez M.J."/>
            <person name="Sacco F."/>
        </authorList>
    </citation>
    <scope>NUCLEOTIDE SEQUENCE [LARGE SCALE GENOMIC DNA]</scope>
    <source>
        <strain evidence="1 2">RO10H11247</strain>
    </source>
</reference>
<sequence>MKRSSCLHTLNDLSFYTGISMRSDQHKIRLRSFCAIGRFRQVSQPKRWLEFIFLVPVSGLGKQPSTMQSGGADRRTARYEEAWPQELRSSDELDAERRPNLWDENLWFSRLGHQPIGWSHCSFASVMITINGCRLKIIPSVYTSMYIHFFSCYVPFLWIGGVVGSSEVASGYGDRQITSQMMIWFCSAFLGQFLRVTVFKNHDVLVLSYQNIFPSASPGRKTLSGLGIFHKSSLLLSDMLRFGQAVRKALARSTVTSWCKTGRSYLLCYCYWVGSMGFGRGERFRGTGMNEECEHLAGISPQSSWCDRLKRVDEEKGFTSSSTACGTRTIITAAGLKNMLYQNWKAIILTRGATCFVFAKNLGPTSILGIFGWCKIINVAGRLQLTQIKIYLNFPYSSGLCSKLQATSKLTKSDDFWLQQKNVAAIQMTL</sequence>